<evidence type="ECO:0000313" key="3">
    <source>
        <dbReference type="EMBL" id="MPL54584.1"/>
    </source>
</evidence>
<dbReference type="GO" id="GO:0009311">
    <property type="term" value="P:oligosaccharide metabolic process"/>
    <property type="evidence" value="ECO:0007669"/>
    <property type="project" value="InterPro"/>
</dbReference>
<sequence>MVMNAEKQRLQDINYRTWGPYVSNRQWGNVREDYSFDGNTWGATGHDDAESRTYRWAEEGIAGISDDKQRLCFAFSFWNKKDKMVKERFFGLSNHQGNHGEDIKEIFYYLDNTPTHSYMKMVYKFPQNAFPYEDLIKTNAERSNKETEYEIIDTGIFDQNEYFDIFIEYAKIHHDDILIRVTVTNRNTEKAPLVILPTLWYRNNWSWGYNSYKPNFTTRHRGQIEIEHESLGMKKLYSRDKSVKILFCENETNTEKIFGEKSENKYFKDGINHHIVHQKNTVNPKKFGTKAAFVIDTELEGGETKTFDFRMSPHKMENAFFDFDEVFEVRKKESDEFYDEIQKDFNCEDEKNVQRQAFAGLLWNKQFYHYKVGKWLNGDPNFPVERNFEHHVRNVEWKHMNCKDIISMPDKWEYPWFATWDLAFHCVSFSILDPNFAKNQLQLLTKEWYMHPNGQLPAYEWDFSDVNPPVHAWSTFRVFKIDEKINGKPDIQFLESVFQKLLLNFTWWVNRKDKNGKNVFGGGFLGLDNIGAFDRNMQFKNGEYLEQADGTSWMAMFALNMMRISMELALYNPVYEDMAIKFFEHYLYIAEAMENLGEGKNGLWNEEDGFFYDVLQLSDGTGISLKLRSIVGLIPMFAVEVIEHEMLQKLPNFTERMDWILKNKPELAKLVSHWDVEGKGRKHLMSILRKTRLTKILNRMLDEKEFLSEFGIRSMSKVYEKNPFQLEINGINHVVHYTPAESDSRMFGGNSNWRGPIWFPINFLIVESLQRFYFYYDESLKVELPTGSGNFQNLNYVADHLSQRLCNIFLPDKDGNRAFNGNIDKLNHDEHFKNYVMFYEYFHGDNGRGVGASHQTGWTSTVAKLIHPKLKN</sequence>
<dbReference type="Gene3D" id="1.50.10.10">
    <property type="match status" value="2"/>
</dbReference>
<dbReference type="InterPro" id="IPR031335">
    <property type="entry name" value="Glyco_hydro_63_C"/>
</dbReference>
<name>A0A644SIQ8_9ZZZZ</name>
<feature type="domain" description="Mannosylglycerate hydrolase MGH1-like glycoside hydrolase" evidence="2">
    <location>
        <begin position="414"/>
        <end position="640"/>
    </location>
</feature>
<dbReference type="InterPro" id="IPR054491">
    <property type="entry name" value="MGH1-like_GH"/>
</dbReference>
<dbReference type="EMBL" id="VSSQ01000001">
    <property type="protein sequence ID" value="MPL54584.1"/>
    <property type="molecule type" value="Genomic_DNA"/>
</dbReference>
<dbReference type="PANTHER" id="PTHR10412">
    <property type="entry name" value="MANNOSYL-OLIGOSACCHARIDE GLUCOSIDASE"/>
    <property type="match status" value="1"/>
</dbReference>
<accession>A0A644SIQ8</accession>
<proteinExistence type="predicted"/>
<evidence type="ECO:0000259" key="1">
    <source>
        <dbReference type="Pfam" id="PF03200"/>
    </source>
</evidence>
<comment type="caution">
    <text evidence="3">The sequence shown here is derived from an EMBL/GenBank/DDBJ whole genome shotgun (WGS) entry which is preliminary data.</text>
</comment>
<dbReference type="SUPFAM" id="SSF48208">
    <property type="entry name" value="Six-hairpin glycosidases"/>
    <property type="match status" value="1"/>
</dbReference>
<dbReference type="GO" id="GO:0004573">
    <property type="term" value="F:Glc3Man9GlcNAc2 oligosaccharide glucosidase activity"/>
    <property type="evidence" value="ECO:0007669"/>
    <property type="project" value="InterPro"/>
</dbReference>
<gene>
    <name evidence="3" type="ORF">SDC9_00050</name>
</gene>
<dbReference type="Pfam" id="PF03200">
    <property type="entry name" value="Glyco_hydro_63"/>
    <property type="match status" value="1"/>
</dbReference>
<dbReference type="InterPro" id="IPR008928">
    <property type="entry name" value="6-hairpin_glycosidase_sf"/>
</dbReference>
<dbReference type="InterPro" id="IPR012341">
    <property type="entry name" value="6hp_glycosidase-like_sf"/>
</dbReference>
<dbReference type="InterPro" id="IPR004888">
    <property type="entry name" value="Glycoside_hydrolase_63"/>
</dbReference>
<dbReference type="AlphaFoldDB" id="A0A644SIQ8"/>
<reference evidence="3" key="1">
    <citation type="submission" date="2019-08" db="EMBL/GenBank/DDBJ databases">
        <authorList>
            <person name="Kucharzyk K."/>
            <person name="Murdoch R.W."/>
            <person name="Higgins S."/>
            <person name="Loffler F."/>
        </authorList>
    </citation>
    <scope>NUCLEOTIDE SEQUENCE</scope>
</reference>
<dbReference type="PANTHER" id="PTHR10412:SF10">
    <property type="entry name" value="GLYCOSYL HYDROLASE FAMILY 63 C-TERMINAL DOMAIN-CONTAINING PROTEIN"/>
    <property type="match status" value="1"/>
</dbReference>
<dbReference type="Pfam" id="PF22422">
    <property type="entry name" value="MGH1-like_GH"/>
    <property type="match status" value="1"/>
</dbReference>
<protein>
    <submittedName>
        <fullName evidence="3">Uncharacterized protein</fullName>
    </submittedName>
</protein>
<feature type="domain" description="Glycosyl hydrolase family 63 C-terminal" evidence="1">
    <location>
        <begin position="690"/>
        <end position="773"/>
    </location>
</feature>
<evidence type="ECO:0000259" key="2">
    <source>
        <dbReference type="Pfam" id="PF22422"/>
    </source>
</evidence>
<organism evidence="3">
    <name type="scientific">bioreactor metagenome</name>
    <dbReference type="NCBI Taxonomy" id="1076179"/>
    <lineage>
        <taxon>unclassified sequences</taxon>
        <taxon>metagenomes</taxon>
        <taxon>ecological metagenomes</taxon>
    </lineage>
</organism>